<name>A0A4P6M854_9FIRM</name>
<gene>
    <name evidence="1" type="ORF">PMF13cell1_05596</name>
</gene>
<evidence type="ECO:0008006" key="3">
    <source>
        <dbReference type="Google" id="ProtNLM"/>
    </source>
</evidence>
<organism evidence="1 2">
    <name type="scientific">Blautia producta</name>
    <dbReference type="NCBI Taxonomy" id="33035"/>
    <lineage>
        <taxon>Bacteria</taxon>
        <taxon>Bacillati</taxon>
        <taxon>Bacillota</taxon>
        <taxon>Clostridia</taxon>
        <taxon>Lachnospirales</taxon>
        <taxon>Lachnospiraceae</taxon>
        <taxon>Blautia</taxon>
    </lineage>
</organism>
<dbReference type="RefSeq" id="WP_130182887.1">
    <property type="nucleotide sequence ID" value="NZ_CP035945.1"/>
</dbReference>
<sequence>MAVYDYAELFMRELAQKYTRELVSNDLTLSNQGIKFLNAQTIKIPRLTVSGYKDHNRNTMGFNAGTVSNDWEPKKLTHDRDIEIPIDPMDIDETNLVTEMANIQNVFEEEQAIPEKDSYRFSKLYAEAKTYAGQGAVIDNTVLTAANILEWFDEQMAIMDDKSVPQEGRVLYVTSAINKILKSADGITRAINAGAAGVIDRRVHGLDDVAIKTVPSARFKTKYDFTTGCVPAADGKQINMILVHPSCVISRDKYAYMKLFTPGSDSRTADKYVYQNRYYTDTFLIERKACGIAINAEAEGAGA</sequence>
<reference evidence="1 2" key="1">
    <citation type="submission" date="2019-01" db="EMBL/GenBank/DDBJ databases">
        <title>PMF-metabolizing Aryl O-demethylase.</title>
        <authorList>
            <person name="Kim M."/>
        </authorList>
    </citation>
    <scope>NUCLEOTIDE SEQUENCE [LARGE SCALE GENOMIC DNA]</scope>
    <source>
        <strain evidence="1 2">PMF1</strain>
    </source>
</reference>
<dbReference type="KEGG" id="bpro:PMF13cell1_05596"/>
<evidence type="ECO:0000313" key="2">
    <source>
        <dbReference type="Proteomes" id="UP000289794"/>
    </source>
</evidence>
<evidence type="ECO:0000313" key="1">
    <source>
        <dbReference type="EMBL" id="QBF00001.1"/>
    </source>
</evidence>
<proteinExistence type="predicted"/>
<dbReference type="Proteomes" id="UP000289794">
    <property type="component" value="Chromosome"/>
</dbReference>
<accession>A0A4P6M854</accession>
<protein>
    <recommendedName>
        <fullName evidence="3">Capsid protein</fullName>
    </recommendedName>
</protein>
<dbReference type="AlphaFoldDB" id="A0A4P6M854"/>
<dbReference type="EMBL" id="CP035945">
    <property type="protein sequence ID" value="QBF00001.1"/>
    <property type="molecule type" value="Genomic_DNA"/>
</dbReference>